<proteinExistence type="predicted"/>
<gene>
    <name evidence="2" type="ORF">DWX79_07625</name>
</gene>
<dbReference type="AlphaFoldDB" id="A0A412K7Y0"/>
<dbReference type="RefSeq" id="WP_117760079.1">
    <property type="nucleotide sequence ID" value="NZ_JAQEFG010000004.1"/>
</dbReference>
<protein>
    <submittedName>
        <fullName evidence="2">Uncharacterized protein</fullName>
    </submittedName>
</protein>
<evidence type="ECO:0000256" key="1">
    <source>
        <dbReference type="SAM" id="SignalP"/>
    </source>
</evidence>
<comment type="caution">
    <text evidence="2">The sequence shown here is derived from an EMBL/GenBank/DDBJ whole genome shotgun (WGS) entry which is preliminary data.</text>
</comment>
<feature type="chain" id="PRO_5019471576" evidence="1">
    <location>
        <begin position="44"/>
        <end position="85"/>
    </location>
</feature>
<reference evidence="2 3" key="1">
    <citation type="submission" date="2018-08" db="EMBL/GenBank/DDBJ databases">
        <title>A genome reference for cultivated species of the human gut microbiota.</title>
        <authorList>
            <person name="Zou Y."/>
            <person name="Xue W."/>
            <person name="Luo G."/>
        </authorList>
    </citation>
    <scope>NUCLEOTIDE SEQUENCE [LARGE SCALE GENOMIC DNA]</scope>
    <source>
        <strain evidence="2 3">AF21-27</strain>
    </source>
</reference>
<sequence>MMVRKNLQNVKVSDHTSKKIAMLGLTAALCLGGVLLIPGSAMAEETSNGDNEQTSQVATLGQPTFQAQRVDGGVQSPIRRLAIPS</sequence>
<dbReference type="Proteomes" id="UP000285462">
    <property type="component" value="Unassembled WGS sequence"/>
</dbReference>
<evidence type="ECO:0000313" key="3">
    <source>
        <dbReference type="Proteomes" id="UP000285462"/>
    </source>
</evidence>
<keyword evidence="1" id="KW-0732">Signal</keyword>
<dbReference type="EMBL" id="QRVT01000004">
    <property type="protein sequence ID" value="RGS64471.1"/>
    <property type="molecule type" value="Genomic_DNA"/>
</dbReference>
<organism evidence="2 3">
    <name type="scientific">Bifidobacterium adolescentis</name>
    <dbReference type="NCBI Taxonomy" id="1680"/>
    <lineage>
        <taxon>Bacteria</taxon>
        <taxon>Bacillati</taxon>
        <taxon>Actinomycetota</taxon>
        <taxon>Actinomycetes</taxon>
        <taxon>Bifidobacteriales</taxon>
        <taxon>Bifidobacteriaceae</taxon>
        <taxon>Bifidobacterium</taxon>
    </lineage>
</organism>
<evidence type="ECO:0000313" key="2">
    <source>
        <dbReference type="EMBL" id="RGS64471.1"/>
    </source>
</evidence>
<name>A0A412K7Y0_BIFAD</name>
<feature type="signal peptide" evidence="1">
    <location>
        <begin position="1"/>
        <end position="43"/>
    </location>
</feature>
<accession>A0A412K7Y0</accession>